<name>A0AA88LC78_ARTSF</name>
<dbReference type="InterPro" id="IPR038602">
    <property type="entry name" value="Mite_allergen_7_sf"/>
</dbReference>
<dbReference type="AlphaFoldDB" id="A0AA88LC78"/>
<gene>
    <name evidence="1" type="ORF">QYM36_010585</name>
</gene>
<proteinExistence type="predicted"/>
<reference evidence="1" key="1">
    <citation type="submission" date="2023-07" db="EMBL/GenBank/DDBJ databases">
        <title>Chromosome-level genome assembly of Artemia franciscana.</title>
        <authorList>
            <person name="Jo E."/>
        </authorList>
    </citation>
    <scope>NUCLEOTIDE SEQUENCE</scope>
    <source>
        <tissue evidence="1">Whole body</tissue>
    </source>
</reference>
<dbReference type="Proteomes" id="UP001187531">
    <property type="component" value="Unassembled WGS sequence"/>
</dbReference>
<evidence type="ECO:0000313" key="1">
    <source>
        <dbReference type="EMBL" id="KAK2716055.1"/>
    </source>
</evidence>
<dbReference type="EMBL" id="JAVRJZ010000012">
    <property type="protein sequence ID" value="KAK2716055.1"/>
    <property type="molecule type" value="Genomic_DNA"/>
</dbReference>
<comment type="caution">
    <text evidence="1">The sequence shown here is derived from an EMBL/GenBank/DDBJ whole genome shotgun (WGS) entry which is preliminary data.</text>
</comment>
<protein>
    <submittedName>
        <fullName evidence="1">Uncharacterized protein</fullName>
    </submittedName>
</protein>
<accession>A0AA88LC78</accession>
<sequence length="299" mass="33341">MDFTGDVGLSNVQAGYRCHYDVQGVGDDADINVLIPYVSARFSSSTFLLNTTTTMNSFQILNIGSPQVTFQGFDGLDWVAEAIADIVLDNLGEEILEALESGISDILECIISVTSSDDPNLSIDSCVPVRNVKEIYDFLHDDWDEVTFHSIQGVNELSKYIFGCELMNDLDLNRQDHLALLRLNCQGLNSSYDYLSEFCYNVQKMDVFDLTKTWLSAGNEELFDIESYDFLGRIGASSGLVGWWLGRNIKASIEERFEEGTYEKYLPPPSDTSLLSQKINALKVTECLNEMNNGTTGSD</sequence>
<dbReference type="InterPro" id="IPR020234">
    <property type="entry name" value="Mite_allergen_group-7"/>
</dbReference>
<evidence type="ECO:0000313" key="2">
    <source>
        <dbReference type="Proteomes" id="UP001187531"/>
    </source>
</evidence>
<keyword evidence="2" id="KW-1185">Reference proteome</keyword>
<dbReference type="Pfam" id="PF16984">
    <property type="entry name" value="Grp7_allergen"/>
    <property type="match status" value="1"/>
</dbReference>
<dbReference type="Gene3D" id="3.15.10.50">
    <property type="match status" value="1"/>
</dbReference>
<organism evidence="1 2">
    <name type="scientific">Artemia franciscana</name>
    <name type="common">Brine shrimp</name>
    <name type="synonym">Artemia sanfranciscana</name>
    <dbReference type="NCBI Taxonomy" id="6661"/>
    <lineage>
        <taxon>Eukaryota</taxon>
        <taxon>Metazoa</taxon>
        <taxon>Ecdysozoa</taxon>
        <taxon>Arthropoda</taxon>
        <taxon>Crustacea</taxon>
        <taxon>Branchiopoda</taxon>
        <taxon>Anostraca</taxon>
        <taxon>Artemiidae</taxon>
        <taxon>Artemia</taxon>
    </lineage>
</organism>